<dbReference type="Proteomes" id="UP000054023">
    <property type="component" value="Unassembled WGS sequence"/>
</dbReference>
<dbReference type="EMBL" id="LQBM01000003">
    <property type="protein sequence ID" value="KUG58825.1"/>
    <property type="molecule type" value="Genomic_DNA"/>
</dbReference>
<keyword evidence="2" id="KW-1185">Reference proteome</keyword>
<reference evidence="2" key="1">
    <citation type="submission" date="2015-12" db="EMBL/GenBank/DDBJ databases">
        <authorList>
            <person name="Nair G.R."/>
            <person name="Kaur G."/>
            <person name="Mayilraj S."/>
        </authorList>
    </citation>
    <scope>NUCLEOTIDE SEQUENCE [LARGE SCALE GENOMIC DNA]</scope>
    <source>
        <strain evidence="2">CD08_7</strain>
    </source>
</reference>
<protein>
    <recommendedName>
        <fullName evidence="3">DUF559 domain-containing protein</fullName>
    </recommendedName>
</protein>
<proteinExistence type="predicted"/>
<dbReference type="Gene3D" id="3.40.960.10">
    <property type="entry name" value="VSR Endonuclease"/>
    <property type="match status" value="1"/>
</dbReference>
<organism evidence="1 2">
    <name type="scientific">Nesterenkonia jeotgali</name>
    <dbReference type="NCBI Taxonomy" id="317018"/>
    <lineage>
        <taxon>Bacteria</taxon>
        <taxon>Bacillati</taxon>
        <taxon>Actinomycetota</taxon>
        <taxon>Actinomycetes</taxon>
        <taxon>Micrococcales</taxon>
        <taxon>Micrococcaceae</taxon>
        <taxon>Nesterenkonia</taxon>
    </lineage>
</organism>
<evidence type="ECO:0000313" key="1">
    <source>
        <dbReference type="EMBL" id="KUG58825.1"/>
    </source>
</evidence>
<gene>
    <name evidence="1" type="ORF">AVL63_01975</name>
</gene>
<dbReference type="STRING" id="317018.AVL63_01975"/>
<comment type="caution">
    <text evidence="1">The sequence shown here is derived from an EMBL/GenBank/DDBJ whole genome shotgun (WGS) entry which is preliminary data.</text>
</comment>
<name>A0A0W8IFR4_9MICC</name>
<evidence type="ECO:0008006" key="3">
    <source>
        <dbReference type="Google" id="ProtNLM"/>
    </source>
</evidence>
<dbReference type="SUPFAM" id="SSF52980">
    <property type="entry name" value="Restriction endonuclease-like"/>
    <property type="match status" value="1"/>
</dbReference>
<evidence type="ECO:0000313" key="2">
    <source>
        <dbReference type="Proteomes" id="UP000054023"/>
    </source>
</evidence>
<sequence length="309" mass="34255">MTRRDLEHSRANDLLHQLTHGVYAGTGLPQEPEAEPVHALLQGLTESTSRVVSFETAGRLWGLIPGEVGAPLHISSPAGGPRVQRPHLVVGHRITVPGQFVLELGGIRVTSPAWTWLDLALEGPTGPKGPRGGEVERAVILGDQVVRRPRGEYGETGGQLASIAELREVVRARGRTRGIRGVREALGLIREGVDSPQESRLRYFMHLAGLPEPLVNPVIRHPSGYPWFEPDLAITAFRVAIQYEGEKFHSTPHSVRKDVRRSEIAEQLGWIEVRITADHMADQGRRAIQRIQRALIHQGWRPETPTTHR</sequence>
<dbReference type="AlphaFoldDB" id="A0A0W8IFR4"/>
<dbReference type="InterPro" id="IPR011335">
    <property type="entry name" value="Restrct_endonuc-II-like"/>
</dbReference>
<accession>A0A0W8IFR4</accession>